<feature type="domain" description="RING-type" evidence="9">
    <location>
        <begin position="1149"/>
        <end position="1187"/>
    </location>
</feature>
<dbReference type="InterPro" id="IPR038718">
    <property type="entry name" value="SNF2-like_sf"/>
</dbReference>
<organism evidence="12 13">
    <name type="scientific">Phlyctema vagabunda</name>
    <dbReference type="NCBI Taxonomy" id="108571"/>
    <lineage>
        <taxon>Eukaryota</taxon>
        <taxon>Fungi</taxon>
        <taxon>Dikarya</taxon>
        <taxon>Ascomycota</taxon>
        <taxon>Pezizomycotina</taxon>
        <taxon>Leotiomycetes</taxon>
        <taxon>Helotiales</taxon>
        <taxon>Dermateaceae</taxon>
        <taxon>Phlyctema</taxon>
    </lineage>
</organism>
<feature type="region of interest" description="Disordered" evidence="8">
    <location>
        <begin position="752"/>
        <end position="786"/>
    </location>
</feature>
<evidence type="ECO:0000259" key="11">
    <source>
        <dbReference type="PROSITE" id="PS51194"/>
    </source>
</evidence>
<keyword evidence="3 7" id="KW-0863">Zinc-finger</keyword>
<evidence type="ECO:0000256" key="1">
    <source>
        <dbReference type="ARBA" id="ARBA00022723"/>
    </source>
</evidence>
<keyword evidence="13" id="KW-1185">Reference proteome</keyword>
<dbReference type="InterPro" id="IPR001841">
    <property type="entry name" value="Znf_RING"/>
</dbReference>
<evidence type="ECO:0000259" key="10">
    <source>
        <dbReference type="PROSITE" id="PS51192"/>
    </source>
</evidence>
<feature type="compositionally biased region" description="Basic and acidic residues" evidence="8">
    <location>
        <begin position="1473"/>
        <end position="1492"/>
    </location>
</feature>
<feature type="domain" description="Helicase C-terminal" evidence="11">
    <location>
        <begin position="1259"/>
        <end position="1415"/>
    </location>
</feature>
<dbReference type="Pfam" id="PF00176">
    <property type="entry name" value="SNF2-rel_dom"/>
    <property type="match status" value="1"/>
</dbReference>
<dbReference type="InterPro" id="IPR017907">
    <property type="entry name" value="Znf_RING_CS"/>
</dbReference>
<feature type="region of interest" description="Disordered" evidence="8">
    <location>
        <begin position="1"/>
        <end position="44"/>
    </location>
</feature>
<dbReference type="InterPro" id="IPR014001">
    <property type="entry name" value="Helicase_ATP-bd"/>
</dbReference>
<evidence type="ECO:0000256" key="3">
    <source>
        <dbReference type="ARBA" id="ARBA00022771"/>
    </source>
</evidence>
<keyword evidence="6" id="KW-0067">ATP-binding</keyword>
<dbReference type="InterPro" id="IPR013083">
    <property type="entry name" value="Znf_RING/FYVE/PHD"/>
</dbReference>
<reference evidence="12 13" key="1">
    <citation type="submission" date="2024-06" db="EMBL/GenBank/DDBJ databases">
        <title>Complete genome of Phlyctema vagabunda strain 19-DSS-EL-015.</title>
        <authorList>
            <person name="Fiorenzani C."/>
        </authorList>
    </citation>
    <scope>NUCLEOTIDE SEQUENCE [LARGE SCALE GENOMIC DNA]</scope>
    <source>
        <strain evidence="12 13">19-DSS-EL-015</strain>
    </source>
</reference>
<dbReference type="InterPro" id="IPR052583">
    <property type="entry name" value="ATP-helicase/E3_Ub-Ligase"/>
</dbReference>
<dbReference type="PROSITE" id="PS50089">
    <property type="entry name" value="ZF_RING_2"/>
    <property type="match status" value="1"/>
</dbReference>
<dbReference type="CDD" id="cd18070">
    <property type="entry name" value="DEXQc_SHPRH"/>
    <property type="match status" value="1"/>
</dbReference>
<comment type="caution">
    <text evidence="12">The sequence shown here is derived from an EMBL/GenBank/DDBJ whole genome shotgun (WGS) entry which is preliminary data.</text>
</comment>
<keyword evidence="4" id="KW-0378">Hydrolase</keyword>
<evidence type="ECO:0000256" key="2">
    <source>
        <dbReference type="ARBA" id="ARBA00022741"/>
    </source>
</evidence>
<evidence type="ECO:0000313" key="13">
    <source>
        <dbReference type="Proteomes" id="UP001629113"/>
    </source>
</evidence>
<evidence type="ECO:0000256" key="6">
    <source>
        <dbReference type="ARBA" id="ARBA00022840"/>
    </source>
</evidence>
<dbReference type="Pfam" id="PF26021">
    <property type="entry name" value="Ferritin_C144_05"/>
    <property type="match status" value="1"/>
</dbReference>
<keyword evidence="2" id="KW-0547">Nucleotide-binding</keyword>
<dbReference type="InterPro" id="IPR059033">
    <property type="entry name" value="C144_05_dom"/>
</dbReference>
<feature type="domain" description="Helicase ATP-binding" evidence="10">
    <location>
        <begin position="349"/>
        <end position="551"/>
    </location>
</feature>
<evidence type="ECO:0000256" key="8">
    <source>
        <dbReference type="SAM" id="MobiDB-lite"/>
    </source>
</evidence>
<evidence type="ECO:0000313" key="12">
    <source>
        <dbReference type="EMBL" id="KAL3428315.1"/>
    </source>
</evidence>
<dbReference type="PROSITE" id="PS51192">
    <property type="entry name" value="HELICASE_ATP_BIND_1"/>
    <property type="match status" value="1"/>
</dbReference>
<name>A0ABR4PYP0_9HELO</name>
<dbReference type="Gene3D" id="3.30.40.10">
    <property type="entry name" value="Zinc/RING finger domain, C3HC4 (zinc finger)"/>
    <property type="match status" value="1"/>
</dbReference>
<dbReference type="Gene3D" id="3.40.50.10810">
    <property type="entry name" value="Tandem AAA-ATPase domain"/>
    <property type="match status" value="1"/>
</dbReference>
<evidence type="ECO:0000256" key="7">
    <source>
        <dbReference type="PROSITE-ProRule" id="PRU00175"/>
    </source>
</evidence>
<sequence length="1492" mass="169546">MVGAHATRAKGSRQSALPTAGRYGDQEHRNPGAAVSNPSSSGSLIADELPDNLINYVTQPDSSSEEPTPKRRKLTEQYVTIYRCSWNINCAGSKLSTVNGRARRDEVYCKISAQSRKRVGGAGGYVQIFDYPADKRLDDKQLSDKLLFILPFTDQEDLSEGVRFALSFFKIKWEESVQGKIWPAIGLELYHEQGFDKLQLVFDVRWDVTRYPWSIPLGTKRPQDLSQVFSFCFPEVCSPELNTLPEGKWSPQDFYQCVHTPDKHDPTAASLVVDEVKSALYPFQKRAVQWLLKREGVMWSDRQVRPLQDNTVNASALPLSFVQVSDVDGKPFYISSLYGVATRDTTPYKLNDSAMRGGILAEEMGLGKTLEMISLITLHKRPPDQQSMVWDRALEEQVRQTAATLIITPPVILQQWLDEINRHAPTLSVMHYKGIRAHDEKTPTELLDCLASSDIVLTTYPVLTAELMFTKANPTKTLRRQAKYFRPKSPLTQLCWWRIAIDEAQMIESGVSNAAVLARMLSRINAWCITGTPIKKDVGDLQGLLMFLRKEPFVSIKHVWHALTTTHKEDFKQLFGEIAMRHSKQAIRDELRLPAQRRYVITMPLTPIEEQYYQEQFSLMCQQINVDADGYPLNDGWDTDMPMIMENMRRWLVRLRQTANHPNVGLSNRRALGNREGPLRTIDEVLDVMMEQTDIAIRADQRSMFMNRLRKGQLLENSPRVKEALAIWDDVFKDATEIVQECRDLLQAEIASSSEDRNSRAGEVSEGSTLGSDEETDEQDPSSRVGVYRNRLRGSLEILHMATFFRANAYFQIKSNEDMTKPGSPEYDALEKLEADGYDSAKKLRQEILQEILRKANKHMRTIARRAGAQDFIQIPEFTMNPPTGGIESRRIMERLEELRIALDAQADQLDKWREQTIQFLLQSLVDEDDGLELTGEEYENSTRTQDEVMVYVQVLRATVTDRLAALNGHENKLTEQDVKVALRLAKDGEGAFPQKTLELLGTRAEIKPPKELGSLRGVVSELRTLATSLRLEAENGSNRSQNELSIVETQLKTVQKQFSEQTKSALALEKELELFTAVSNSRIEYYRQLQEVSDMVIPWEEPDNEDAFQRLVQDEGRLVQKVATSKAKRRYLLHLRDESANPNEPRFCVICRETFDVGALTVCGHMYCRNCIKEWWSSHRTCPICKKHLILADMHDVTYKPQKLSIETEDILANPQEGMASSTLSKKSAIYSEFSKAKLAEIKNIDLGGPSSTTKVDTLARHLIWLREADPGAKSVIFSQFKDFLDVLGHAFERYRIGYSTFDKPNGIQKFKEDGGVECFLLHARAHSSGLNLVNANHVFLCEPLLNTALELQAIARVDRIGQHQETNVWQYIIQDTVEESIHQLSVKRRMEHIDQSLLIGKGKSRATSPAELLDSNLDAANSLELQQAMLKKILPRDGIAGEMVENEDLWSCLFGGVGERRKSRLLQSQKARHDPEVRRHLGAEAAESRR</sequence>
<dbReference type="CDD" id="cd18793">
    <property type="entry name" value="SF2_C_SNF"/>
    <property type="match status" value="1"/>
</dbReference>
<dbReference type="Proteomes" id="UP001629113">
    <property type="component" value="Unassembled WGS sequence"/>
</dbReference>
<dbReference type="InterPro" id="IPR027417">
    <property type="entry name" value="P-loop_NTPase"/>
</dbReference>
<evidence type="ECO:0000256" key="5">
    <source>
        <dbReference type="ARBA" id="ARBA00022833"/>
    </source>
</evidence>
<dbReference type="SMART" id="SM00487">
    <property type="entry name" value="DEXDc"/>
    <property type="match status" value="1"/>
</dbReference>
<proteinExistence type="predicted"/>
<dbReference type="PANTHER" id="PTHR45865">
    <property type="entry name" value="E3 UBIQUITIN-PROTEIN LIGASE SHPRH FAMILY MEMBER"/>
    <property type="match status" value="1"/>
</dbReference>
<keyword evidence="5" id="KW-0862">Zinc</keyword>
<dbReference type="PROSITE" id="PS51194">
    <property type="entry name" value="HELICASE_CTER"/>
    <property type="match status" value="1"/>
</dbReference>
<dbReference type="Pfam" id="PF00271">
    <property type="entry name" value="Helicase_C"/>
    <property type="match status" value="1"/>
</dbReference>
<dbReference type="SMART" id="SM00184">
    <property type="entry name" value="RING"/>
    <property type="match status" value="1"/>
</dbReference>
<dbReference type="InterPro" id="IPR049730">
    <property type="entry name" value="SNF2/RAD54-like_C"/>
</dbReference>
<feature type="region of interest" description="Disordered" evidence="8">
    <location>
        <begin position="1467"/>
        <end position="1492"/>
    </location>
</feature>
<dbReference type="Gene3D" id="3.40.50.300">
    <property type="entry name" value="P-loop containing nucleotide triphosphate hydrolases"/>
    <property type="match status" value="1"/>
</dbReference>
<dbReference type="InterPro" id="IPR001650">
    <property type="entry name" value="Helicase_C-like"/>
</dbReference>
<dbReference type="PROSITE" id="PS00518">
    <property type="entry name" value="ZF_RING_1"/>
    <property type="match status" value="1"/>
</dbReference>
<dbReference type="EMBL" id="JBFCZG010000001">
    <property type="protein sequence ID" value="KAL3428315.1"/>
    <property type="molecule type" value="Genomic_DNA"/>
</dbReference>
<evidence type="ECO:0000256" key="4">
    <source>
        <dbReference type="ARBA" id="ARBA00022801"/>
    </source>
</evidence>
<accession>A0ABR4PYP0</accession>
<dbReference type="SUPFAM" id="SSF52540">
    <property type="entry name" value="P-loop containing nucleoside triphosphate hydrolases"/>
    <property type="match status" value="2"/>
</dbReference>
<dbReference type="PANTHER" id="PTHR45865:SF1">
    <property type="entry name" value="E3 UBIQUITIN-PROTEIN LIGASE SHPRH"/>
    <property type="match status" value="1"/>
</dbReference>
<dbReference type="Pfam" id="PF13639">
    <property type="entry name" value="zf-RING_2"/>
    <property type="match status" value="1"/>
</dbReference>
<dbReference type="InterPro" id="IPR000330">
    <property type="entry name" value="SNF2_N"/>
</dbReference>
<dbReference type="SUPFAM" id="SSF57850">
    <property type="entry name" value="RING/U-box"/>
    <property type="match status" value="1"/>
</dbReference>
<keyword evidence="1" id="KW-0479">Metal-binding</keyword>
<protein>
    <submittedName>
        <fullName evidence="12">SNF2 family domain-containing protein</fullName>
    </submittedName>
</protein>
<gene>
    <name evidence="12" type="ORF">PVAG01_01824</name>
</gene>
<evidence type="ECO:0000259" key="9">
    <source>
        <dbReference type="PROSITE" id="PS50089"/>
    </source>
</evidence>